<sequence length="201" mass="21242">MITVNAMGDNCPIPVIKTKKAMDALTGPETIEVLVDNEIAVQNVTKMAKGAGGEVSSEKLGEASFKVTIEMQGAPRNAGKEDPACAPDARGNTIVVVSSDRMGEGNDELGKVLMKSFIFAVTQLDQLPKTMLFYNGGATLTTEGSDSLEDLKSLEAQGVEILTCGTCLDYYGLKEKLMVGGVTNMYSIVEAMAGAGRIIRP</sequence>
<dbReference type="InterPro" id="IPR036868">
    <property type="entry name" value="TusA-like_sf"/>
</dbReference>
<accession>A0A9D1R976</accession>
<dbReference type="Gene3D" id="3.40.1260.10">
    <property type="entry name" value="DsrEFH-like"/>
    <property type="match status" value="1"/>
</dbReference>
<comment type="caution">
    <text evidence="3">The sequence shown here is derived from an EMBL/GenBank/DDBJ whole genome shotgun (WGS) entry which is preliminary data.</text>
</comment>
<evidence type="ECO:0000256" key="1">
    <source>
        <dbReference type="ARBA" id="ARBA00008984"/>
    </source>
</evidence>
<dbReference type="Pfam" id="PF01206">
    <property type="entry name" value="TusA"/>
    <property type="match status" value="1"/>
</dbReference>
<dbReference type="AlphaFoldDB" id="A0A9D1R976"/>
<dbReference type="SUPFAM" id="SSF64307">
    <property type="entry name" value="SirA-like"/>
    <property type="match status" value="1"/>
</dbReference>
<evidence type="ECO:0000313" key="3">
    <source>
        <dbReference type="EMBL" id="HIW83357.1"/>
    </source>
</evidence>
<dbReference type="InterPro" id="IPR027396">
    <property type="entry name" value="DsrEFH-like"/>
</dbReference>
<feature type="domain" description="UPF0033" evidence="2">
    <location>
        <begin position="2"/>
        <end position="70"/>
    </location>
</feature>
<dbReference type="InterPro" id="IPR001455">
    <property type="entry name" value="TusA-like"/>
</dbReference>
<dbReference type="PANTHER" id="PTHR33279:SF6">
    <property type="entry name" value="SULFUR CARRIER PROTEIN YEDF-RELATED"/>
    <property type="match status" value="1"/>
</dbReference>
<reference evidence="3" key="2">
    <citation type="submission" date="2021-04" db="EMBL/GenBank/DDBJ databases">
        <authorList>
            <person name="Gilroy R."/>
        </authorList>
    </citation>
    <scope>NUCLEOTIDE SEQUENCE</scope>
    <source>
        <strain evidence="3">ChiSxjej1B13-11762</strain>
    </source>
</reference>
<dbReference type="PANTHER" id="PTHR33279">
    <property type="entry name" value="SULFUR CARRIER PROTEIN YEDF-RELATED"/>
    <property type="match status" value="1"/>
</dbReference>
<dbReference type="EMBL" id="DXGF01000062">
    <property type="protein sequence ID" value="HIW83357.1"/>
    <property type="molecule type" value="Genomic_DNA"/>
</dbReference>
<dbReference type="InterPro" id="IPR019870">
    <property type="entry name" value="Se_metab_YedF"/>
</dbReference>
<reference evidence="3" key="1">
    <citation type="journal article" date="2021" name="PeerJ">
        <title>Extensive microbial diversity within the chicken gut microbiome revealed by metagenomics and culture.</title>
        <authorList>
            <person name="Gilroy R."/>
            <person name="Ravi A."/>
            <person name="Getino M."/>
            <person name="Pursley I."/>
            <person name="Horton D.L."/>
            <person name="Alikhan N.F."/>
            <person name="Baker D."/>
            <person name="Gharbi K."/>
            <person name="Hall N."/>
            <person name="Watson M."/>
            <person name="Adriaenssens E.M."/>
            <person name="Foster-Nyarko E."/>
            <person name="Jarju S."/>
            <person name="Secka A."/>
            <person name="Antonio M."/>
            <person name="Oren A."/>
            <person name="Chaudhuri R.R."/>
            <person name="La Ragione R."/>
            <person name="Hildebrand F."/>
            <person name="Pallen M.J."/>
        </authorList>
    </citation>
    <scope>NUCLEOTIDE SEQUENCE</scope>
    <source>
        <strain evidence="3">ChiSxjej1B13-11762</strain>
    </source>
</reference>
<comment type="similarity">
    <text evidence="1">Belongs to the sulfur carrier protein TusA family.</text>
</comment>
<evidence type="ECO:0000313" key="4">
    <source>
        <dbReference type="Proteomes" id="UP000824263"/>
    </source>
</evidence>
<proteinExistence type="inferred from homology"/>
<name>A0A9D1R976_9FIRM</name>
<dbReference type="Proteomes" id="UP000824263">
    <property type="component" value="Unassembled WGS sequence"/>
</dbReference>
<dbReference type="SUPFAM" id="SSF75169">
    <property type="entry name" value="DsrEFH-like"/>
    <property type="match status" value="1"/>
</dbReference>
<dbReference type="Gene3D" id="3.30.110.40">
    <property type="entry name" value="TusA-like domain"/>
    <property type="match status" value="1"/>
</dbReference>
<dbReference type="CDD" id="cd03421">
    <property type="entry name" value="SirA_like_N"/>
    <property type="match status" value="1"/>
</dbReference>
<evidence type="ECO:0000259" key="2">
    <source>
        <dbReference type="Pfam" id="PF01206"/>
    </source>
</evidence>
<protein>
    <submittedName>
        <fullName evidence="3">Sulfurtransferase-like selenium metabolism protein YedF</fullName>
    </submittedName>
</protein>
<gene>
    <name evidence="3" type="primary">yedF</name>
    <name evidence="3" type="ORF">H9873_03425</name>
</gene>
<organism evidence="3 4">
    <name type="scientific">Candidatus Dorea gallistercoris</name>
    <dbReference type="NCBI Taxonomy" id="2838542"/>
    <lineage>
        <taxon>Bacteria</taxon>
        <taxon>Bacillati</taxon>
        <taxon>Bacillota</taxon>
        <taxon>Clostridia</taxon>
        <taxon>Lachnospirales</taxon>
        <taxon>Lachnospiraceae</taxon>
        <taxon>Dorea</taxon>
    </lineage>
</organism>
<dbReference type="NCBIfam" id="TIGR03527">
    <property type="entry name" value="selenium_YedF"/>
    <property type="match status" value="1"/>
</dbReference>